<evidence type="ECO:0000313" key="1">
    <source>
        <dbReference type="EMBL" id="CAA2955199.1"/>
    </source>
</evidence>
<evidence type="ECO:0000313" key="2">
    <source>
        <dbReference type="Proteomes" id="UP000594638"/>
    </source>
</evidence>
<dbReference type="Gramene" id="OE9A076976T1">
    <property type="protein sequence ID" value="OE9A076976C1"/>
    <property type="gene ID" value="OE9A076976"/>
</dbReference>
<keyword evidence="2" id="KW-1185">Reference proteome</keyword>
<comment type="caution">
    <text evidence="1">The sequence shown here is derived from an EMBL/GenBank/DDBJ whole genome shotgun (WGS) entry which is preliminary data.</text>
</comment>
<reference evidence="1 2" key="1">
    <citation type="submission" date="2019-12" db="EMBL/GenBank/DDBJ databases">
        <authorList>
            <person name="Alioto T."/>
            <person name="Alioto T."/>
            <person name="Gomez Garrido J."/>
        </authorList>
    </citation>
    <scope>NUCLEOTIDE SEQUENCE [LARGE SCALE GENOMIC DNA]</scope>
</reference>
<protein>
    <submittedName>
        <fullName evidence="1">Uncharacterized protein</fullName>
    </submittedName>
</protein>
<dbReference type="AlphaFoldDB" id="A0A8S0PLU4"/>
<sequence length="87" mass="9546">AWALHKSVVVVVHRRWNNYNGRLGDGGFVRCCNEEEIRAFVLVRSACGGFHVIVVVVMRCCDGEMSIMVVNLLGVGFWSGFGVVGGF</sequence>
<gene>
    <name evidence="1" type="ORF">OLEA9_A076976</name>
</gene>
<name>A0A8S0PLU4_OLEEU</name>
<proteinExistence type="predicted"/>
<feature type="non-terminal residue" evidence="1">
    <location>
        <position position="1"/>
    </location>
</feature>
<dbReference type="EMBL" id="CACTIH010000142">
    <property type="protein sequence ID" value="CAA2955199.1"/>
    <property type="molecule type" value="Genomic_DNA"/>
</dbReference>
<organism evidence="1 2">
    <name type="scientific">Olea europaea subsp. europaea</name>
    <dbReference type="NCBI Taxonomy" id="158383"/>
    <lineage>
        <taxon>Eukaryota</taxon>
        <taxon>Viridiplantae</taxon>
        <taxon>Streptophyta</taxon>
        <taxon>Embryophyta</taxon>
        <taxon>Tracheophyta</taxon>
        <taxon>Spermatophyta</taxon>
        <taxon>Magnoliopsida</taxon>
        <taxon>eudicotyledons</taxon>
        <taxon>Gunneridae</taxon>
        <taxon>Pentapetalae</taxon>
        <taxon>asterids</taxon>
        <taxon>lamiids</taxon>
        <taxon>Lamiales</taxon>
        <taxon>Oleaceae</taxon>
        <taxon>Oleeae</taxon>
        <taxon>Olea</taxon>
    </lineage>
</organism>
<dbReference type="Proteomes" id="UP000594638">
    <property type="component" value="Unassembled WGS sequence"/>
</dbReference>
<accession>A0A8S0PLU4</accession>